<evidence type="ECO:0000313" key="4">
    <source>
        <dbReference type="Proteomes" id="UP000032247"/>
    </source>
</evidence>
<protein>
    <recommendedName>
        <fullName evidence="5">Integral inner membrane protein</fullName>
    </recommendedName>
</protein>
<sequence>MKQKSILFPCLLLAASVYAWLESGQAELFSGQDQWPVLLMLLGAAFVYQGKKEAVTPHFFIGLLLFGIGLHFFAKPKWVWWPDDFEMLLFMIGFSLLVSTVQKKEYVYEAVSMICFSLFLYFFKQIMAWLESAHIPTALLKEYWPFVFIGSSLLLLLIKRKKSIR</sequence>
<dbReference type="PATRIC" id="fig|1423.173.peg.290"/>
<dbReference type="STRING" id="483913.AN935_14075"/>
<keyword evidence="1" id="KW-0812">Transmembrane</keyword>
<keyword evidence="2" id="KW-0732">Signal</keyword>
<dbReference type="AlphaFoldDB" id="A0A0D1L4C1"/>
<organism evidence="3 4">
    <name type="scientific">Bacillus subtilis</name>
    <dbReference type="NCBI Taxonomy" id="1423"/>
    <lineage>
        <taxon>Bacteria</taxon>
        <taxon>Bacillati</taxon>
        <taxon>Bacillota</taxon>
        <taxon>Bacilli</taxon>
        <taxon>Bacillales</taxon>
        <taxon>Bacillaceae</taxon>
        <taxon>Bacillus</taxon>
    </lineage>
</organism>
<evidence type="ECO:0000256" key="2">
    <source>
        <dbReference type="SAM" id="SignalP"/>
    </source>
</evidence>
<evidence type="ECO:0000313" key="3">
    <source>
        <dbReference type="EMBL" id="KIU13167.1"/>
    </source>
</evidence>
<feature type="chain" id="PRO_5039408515" description="Integral inner membrane protein" evidence="2">
    <location>
        <begin position="20"/>
        <end position="165"/>
    </location>
</feature>
<feature type="transmembrane region" description="Helical" evidence="1">
    <location>
        <begin position="106"/>
        <end position="123"/>
    </location>
</feature>
<evidence type="ECO:0008006" key="5">
    <source>
        <dbReference type="Google" id="ProtNLM"/>
    </source>
</evidence>
<evidence type="ECO:0000256" key="1">
    <source>
        <dbReference type="SAM" id="Phobius"/>
    </source>
</evidence>
<keyword evidence="1" id="KW-1133">Transmembrane helix</keyword>
<dbReference type="Proteomes" id="UP000032247">
    <property type="component" value="Unassembled WGS sequence"/>
</dbReference>
<feature type="transmembrane region" description="Helical" evidence="1">
    <location>
        <begin position="143"/>
        <end position="158"/>
    </location>
</feature>
<keyword evidence="1" id="KW-0472">Membrane</keyword>
<comment type="caution">
    <text evidence="3">The sequence shown here is derived from an EMBL/GenBank/DDBJ whole genome shotgun (WGS) entry which is preliminary data.</text>
</comment>
<name>A0A0D1L4C1_BACIU</name>
<feature type="signal peptide" evidence="2">
    <location>
        <begin position="1"/>
        <end position="19"/>
    </location>
</feature>
<gene>
    <name evidence="3" type="ORF">SC09_Contig17orf00343</name>
</gene>
<reference evidence="3 4" key="1">
    <citation type="submission" date="2014-12" db="EMBL/GenBank/DDBJ databases">
        <title>Comparative genome analysis of Bacillus coagulans HM-08, Clostridium butyricum HM-68, Bacillus subtilis HM-66 and Bacillus licheniformis BL-09.</title>
        <authorList>
            <person name="Zhang H."/>
        </authorList>
    </citation>
    <scope>NUCLEOTIDE SEQUENCE [LARGE SCALE GENOMIC DNA]</scope>
    <source>
        <strain evidence="3 4">HM-66</strain>
    </source>
</reference>
<feature type="transmembrane region" description="Helical" evidence="1">
    <location>
        <begin position="57"/>
        <end position="74"/>
    </location>
</feature>
<proteinExistence type="predicted"/>
<dbReference type="EMBL" id="JXBC01000001">
    <property type="protein sequence ID" value="KIU13167.1"/>
    <property type="molecule type" value="Genomic_DNA"/>
</dbReference>
<feature type="transmembrane region" description="Helical" evidence="1">
    <location>
        <begin position="35"/>
        <end position="50"/>
    </location>
</feature>
<accession>A0A0D1L4C1</accession>
<feature type="transmembrane region" description="Helical" evidence="1">
    <location>
        <begin position="80"/>
        <end position="99"/>
    </location>
</feature>